<evidence type="ECO:0000256" key="13">
    <source>
        <dbReference type="ARBA" id="ARBA00023136"/>
    </source>
</evidence>
<keyword evidence="11 14" id="KW-1133">Transmembrane helix</keyword>
<feature type="domain" description="HAMP" evidence="16">
    <location>
        <begin position="239"/>
        <end position="291"/>
    </location>
</feature>
<dbReference type="Gene3D" id="1.10.287.130">
    <property type="match status" value="1"/>
</dbReference>
<evidence type="ECO:0000256" key="4">
    <source>
        <dbReference type="ARBA" id="ARBA00022475"/>
    </source>
</evidence>
<dbReference type="GeneID" id="42855747"/>
<name>A0A0D8J1T1_9FIRM</name>
<keyword evidence="5" id="KW-0597">Phosphoprotein</keyword>
<dbReference type="Pfam" id="PF00512">
    <property type="entry name" value="HisKA"/>
    <property type="match status" value="1"/>
</dbReference>
<evidence type="ECO:0000256" key="8">
    <source>
        <dbReference type="ARBA" id="ARBA00022741"/>
    </source>
</evidence>
<dbReference type="PROSITE" id="PS50109">
    <property type="entry name" value="HIS_KIN"/>
    <property type="match status" value="1"/>
</dbReference>
<dbReference type="Proteomes" id="UP000032483">
    <property type="component" value="Unassembled WGS sequence"/>
</dbReference>
<evidence type="ECO:0000256" key="9">
    <source>
        <dbReference type="ARBA" id="ARBA00022777"/>
    </source>
</evidence>
<dbReference type="CDD" id="cd00082">
    <property type="entry name" value="HisKA"/>
    <property type="match status" value="1"/>
</dbReference>
<dbReference type="SUPFAM" id="SSF47384">
    <property type="entry name" value="Homodimeric domain of signal transducing histidine kinase"/>
    <property type="match status" value="1"/>
</dbReference>
<evidence type="ECO:0000256" key="7">
    <source>
        <dbReference type="ARBA" id="ARBA00022692"/>
    </source>
</evidence>
<dbReference type="Gene3D" id="3.30.565.10">
    <property type="entry name" value="Histidine kinase-like ATPase, C-terminal domain"/>
    <property type="match status" value="1"/>
</dbReference>
<evidence type="ECO:0000259" key="16">
    <source>
        <dbReference type="PROSITE" id="PS50885"/>
    </source>
</evidence>
<dbReference type="SMART" id="SM00388">
    <property type="entry name" value="HisKA"/>
    <property type="match status" value="1"/>
</dbReference>
<gene>
    <name evidence="17" type="ORF">TQ39_03740</name>
</gene>
<evidence type="ECO:0000259" key="15">
    <source>
        <dbReference type="PROSITE" id="PS50109"/>
    </source>
</evidence>
<dbReference type="CDD" id="cd06225">
    <property type="entry name" value="HAMP"/>
    <property type="match status" value="1"/>
</dbReference>
<dbReference type="PANTHER" id="PTHR45528">
    <property type="entry name" value="SENSOR HISTIDINE KINASE CPXA"/>
    <property type="match status" value="1"/>
</dbReference>
<accession>A0A0D8J1T1</accession>
<dbReference type="InterPro" id="IPR003661">
    <property type="entry name" value="HisK_dim/P_dom"/>
</dbReference>
<keyword evidence="4" id="KW-1003">Cell membrane</keyword>
<dbReference type="InterPro" id="IPR003660">
    <property type="entry name" value="HAMP_dom"/>
</dbReference>
<comment type="caution">
    <text evidence="17">The sequence shown here is derived from an EMBL/GenBank/DDBJ whole genome shotgun (WGS) entry which is preliminary data.</text>
</comment>
<evidence type="ECO:0000256" key="6">
    <source>
        <dbReference type="ARBA" id="ARBA00022679"/>
    </source>
</evidence>
<feature type="domain" description="Histidine kinase" evidence="15">
    <location>
        <begin position="299"/>
        <end position="512"/>
    </location>
</feature>
<evidence type="ECO:0000313" key="17">
    <source>
        <dbReference type="EMBL" id="KJF40940.1"/>
    </source>
</evidence>
<dbReference type="GO" id="GO:0005524">
    <property type="term" value="F:ATP binding"/>
    <property type="evidence" value="ECO:0007669"/>
    <property type="project" value="UniProtKB-KW"/>
</dbReference>
<dbReference type="SMART" id="SM00387">
    <property type="entry name" value="HATPase_c"/>
    <property type="match status" value="1"/>
</dbReference>
<evidence type="ECO:0000256" key="3">
    <source>
        <dbReference type="ARBA" id="ARBA00012438"/>
    </source>
</evidence>
<keyword evidence="6" id="KW-0808">Transferase</keyword>
<keyword evidence="12" id="KW-0902">Two-component regulatory system</keyword>
<dbReference type="Pfam" id="PF02518">
    <property type="entry name" value="HATPase_c"/>
    <property type="match status" value="1"/>
</dbReference>
<organism evidence="17 18">
    <name type="scientific">Ruthenibacterium lactatiformans</name>
    <dbReference type="NCBI Taxonomy" id="1550024"/>
    <lineage>
        <taxon>Bacteria</taxon>
        <taxon>Bacillati</taxon>
        <taxon>Bacillota</taxon>
        <taxon>Clostridia</taxon>
        <taxon>Eubacteriales</taxon>
        <taxon>Oscillospiraceae</taxon>
        <taxon>Ruthenibacterium</taxon>
    </lineage>
</organism>
<dbReference type="InterPro" id="IPR004358">
    <property type="entry name" value="Sig_transdc_His_kin-like_C"/>
</dbReference>
<dbReference type="PANTHER" id="PTHR45528:SF1">
    <property type="entry name" value="SENSOR HISTIDINE KINASE CPXA"/>
    <property type="match status" value="1"/>
</dbReference>
<dbReference type="EMBL" id="JXXK01000003">
    <property type="protein sequence ID" value="KJF40940.1"/>
    <property type="molecule type" value="Genomic_DNA"/>
</dbReference>
<dbReference type="RefSeq" id="WP_050004613.1">
    <property type="nucleotide sequence ID" value="NZ_DAWBJP010000005.1"/>
</dbReference>
<dbReference type="PROSITE" id="PS50885">
    <property type="entry name" value="HAMP"/>
    <property type="match status" value="1"/>
</dbReference>
<keyword evidence="9" id="KW-0418">Kinase</keyword>
<keyword evidence="7 14" id="KW-0812">Transmembrane</keyword>
<keyword evidence="10" id="KW-0067">ATP-binding</keyword>
<evidence type="ECO:0000256" key="1">
    <source>
        <dbReference type="ARBA" id="ARBA00000085"/>
    </source>
</evidence>
<evidence type="ECO:0000256" key="14">
    <source>
        <dbReference type="SAM" id="Phobius"/>
    </source>
</evidence>
<comment type="catalytic activity">
    <reaction evidence="1">
        <text>ATP + protein L-histidine = ADP + protein N-phospho-L-histidine.</text>
        <dbReference type="EC" id="2.7.13.3"/>
    </reaction>
</comment>
<keyword evidence="8" id="KW-0547">Nucleotide-binding</keyword>
<dbReference type="InterPro" id="IPR005467">
    <property type="entry name" value="His_kinase_dom"/>
</dbReference>
<sequence>MKQDKRPAGAAVKKRRFFNRISRKLMLFVVLMSMVLLALVWLLSVKLLEPMYNRRVLADLNHAADVYSAIIEKYGKFESFDKSGGVHIPSDMMEEIMDNRGLLAGKCFEVAGTDCKVLLHLHQLQSDQCLLHPNPLSQLMEYSEPQWNSTAAVNLRATTFVLGDLNFTLPDSRILPGLESTSGTRQMVVCRNINNQYSLILSTDLERVGQAADVISAQMPIIAAVLLIVSIAGAYVFSRWFTKPISAISRAAREMARGNYKVRVTPQADDELGALAGDFNTMAREVGRTSELQRDLIANVSHDLRTPLTLIKGYAETVRDLTGDNKEKRDEQLSVIVDETDRLSGLVNSVMELSKYSSGTEKLNPVQFDLAQLCDEVAYRYQNICEQSGYTLTVDAAGPCTVTADPDMMSRVVHNLLANAIHHIGPDGCVALRVKSQPDAAVRVEIEDHGAGIAREDLPYIFDKYYRSRADAGKVGTGLGLSITKAILINHGFPFGVDSEPGKGSIFWFVAH</sequence>
<dbReference type="PATRIC" id="fig|1550024.3.peg.838"/>
<dbReference type="EC" id="2.7.13.3" evidence="3"/>
<dbReference type="SUPFAM" id="SSF55874">
    <property type="entry name" value="ATPase domain of HSP90 chaperone/DNA topoisomerase II/histidine kinase"/>
    <property type="match status" value="1"/>
</dbReference>
<dbReference type="InterPro" id="IPR003594">
    <property type="entry name" value="HATPase_dom"/>
</dbReference>
<reference evidence="17" key="1">
    <citation type="submission" date="2015-02" db="EMBL/GenBank/DDBJ databases">
        <title>A novel member of the family Ruminococcaceae isolated from human feces.</title>
        <authorList>
            <person name="Shkoporov A.N."/>
            <person name="Chaplin A.V."/>
            <person name="Motuzova O.V."/>
            <person name="Kafarskaia L.I."/>
            <person name="Khokhlova E.V."/>
            <person name="Efimov B.A."/>
        </authorList>
    </citation>
    <scope>NUCLEOTIDE SEQUENCE [LARGE SCALE GENOMIC DNA]</scope>
    <source>
        <strain evidence="17">585-1</strain>
    </source>
</reference>
<comment type="subcellular location">
    <subcellularLocation>
        <location evidence="2">Cell membrane</location>
        <topology evidence="2">Multi-pass membrane protein</topology>
    </subcellularLocation>
</comment>
<keyword evidence="18" id="KW-1185">Reference proteome</keyword>
<evidence type="ECO:0000256" key="12">
    <source>
        <dbReference type="ARBA" id="ARBA00023012"/>
    </source>
</evidence>
<dbReference type="GO" id="GO:0005886">
    <property type="term" value="C:plasma membrane"/>
    <property type="evidence" value="ECO:0007669"/>
    <property type="project" value="UniProtKB-SubCell"/>
</dbReference>
<dbReference type="Pfam" id="PF00672">
    <property type="entry name" value="HAMP"/>
    <property type="match status" value="1"/>
</dbReference>
<feature type="transmembrane region" description="Helical" evidence="14">
    <location>
        <begin position="25"/>
        <end position="44"/>
    </location>
</feature>
<dbReference type="SUPFAM" id="SSF158472">
    <property type="entry name" value="HAMP domain-like"/>
    <property type="match status" value="1"/>
</dbReference>
<evidence type="ECO:0000313" key="18">
    <source>
        <dbReference type="Proteomes" id="UP000032483"/>
    </source>
</evidence>
<dbReference type="AlphaFoldDB" id="A0A0D8J1T1"/>
<dbReference type="PRINTS" id="PR00344">
    <property type="entry name" value="BCTRLSENSOR"/>
</dbReference>
<dbReference type="InterPro" id="IPR036097">
    <property type="entry name" value="HisK_dim/P_sf"/>
</dbReference>
<evidence type="ECO:0000256" key="11">
    <source>
        <dbReference type="ARBA" id="ARBA00022989"/>
    </source>
</evidence>
<dbReference type="SMART" id="SM00304">
    <property type="entry name" value="HAMP"/>
    <property type="match status" value="1"/>
</dbReference>
<evidence type="ECO:0000256" key="10">
    <source>
        <dbReference type="ARBA" id="ARBA00022840"/>
    </source>
</evidence>
<dbReference type="Gene3D" id="6.10.340.10">
    <property type="match status" value="1"/>
</dbReference>
<proteinExistence type="predicted"/>
<evidence type="ECO:0000256" key="2">
    <source>
        <dbReference type="ARBA" id="ARBA00004651"/>
    </source>
</evidence>
<keyword evidence="13 14" id="KW-0472">Membrane</keyword>
<dbReference type="InterPro" id="IPR036890">
    <property type="entry name" value="HATPase_C_sf"/>
</dbReference>
<dbReference type="GO" id="GO:0000155">
    <property type="term" value="F:phosphorelay sensor kinase activity"/>
    <property type="evidence" value="ECO:0007669"/>
    <property type="project" value="InterPro"/>
</dbReference>
<dbReference type="FunFam" id="1.10.287.130:FF:000001">
    <property type="entry name" value="Two-component sensor histidine kinase"/>
    <property type="match status" value="1"/>
</dbReference>
<dbReference type="InterPro" id="IPR050398">
    <property type="entry name" value="HssS/ArlS-like"/>
</dbReference>
<protein>
    <recommendedName>
        <fullName evidence="3">histidine kinase</fullName>
        <ecNumber evidence="3">2.7.13.3</ecNumber>
    </recommendedName>
</protein>
<evidence type="ECO:0000256" key="5">
    <source>
        <dbReference type="ARBA" id="ARBA00022553"/>
    </source>
</evidence>